<organism evidence="1 2">
    <name type="scientific">Epilithonimonas pallida</name>
    <dbReference type="NCBI Taxonomy" id="373671"/>
    <lineage>
        <taxon>Bacteria</taxon>
        <taxon>Pseudomonadati</taxon>
        <taxon>Bacteroidota</taxon>
        <taxon>Flavobacteriia</taxon>
        <taxon>Flavobacteriales</taxon>
        <taxon>Weeksellaceae</taxon>
        <taxon>Chryseobacterium group</taxon>
        <taxon>Epilithonimonas</taxon>
    </lineage>
</organism>
<sequence>MKKLILLLACASLLSCIRTDMDLKTLQDIISKSYYTNKLNINDEMKFYRSDGKRDINFENYLIKNNALTLVSGDFNHDGEEDYMANVSNNFNKTSIVPSQYFPIIITLKSGRYFIYKLDKFFDAKSVGAKINIQDKDYILLLSKDPENENRITKDTFRFENNNIMMFDKNTIK</sequence>
<evidence type="ECO:0000313" key="1">
    <source>
        <dbReference type="EMBL" id="SMP95643.1"/>
    </source>
</evidence>
<protein>
    <recommendedName>
        <fullName evidence="3">Lipoprotein</fullName>
    </recommendedName>
</protein>
<dbReference type="Proteomes" id="UP001158050">
    <property type="component" value="Unassembled WGS sequence"/>
</dbReference>
<comment type="caution">
    <text evidence="1">The sequence shown here is derived from an EMBL/GenBank/DDBJ whole genome shotgun (WGS) entry which is preliminary data.</text>
</comment>
<gene>
    <name evidence="1" type="ORF">SAMN05421679_107201</name>
</gene>
<keyword evidence="2" id="KW-1185">Reference proteome</keyword>
<dbReference type="PROSITE" id="PS51257">
    <property type="entry name" value="PROKAR_LIPOPROTEIN"/>
    <property type="match status" value="1"/>
</dbReference>
<dbReference type="RefSeq" id="WP_283417604.1">
    <property type="nucleotide sequence ID" value="NZ_FXUO01000007.1"/>
</dbReference>
<evidence type="ECO:0000313" key="2">
    <source>
        <dbReference type="Proteomes" id="UP001158050"/>
    </source>
</evidence>
<evidence type="ECO:0008006" key="3">
    <source>
        <dbReference type="Google" id="ProtNLM"/>
    </source>
</evidence>
<reference evidence="1 2" key="1">
    <citation type="submission" date="2017-05" db="EMBL/GenBank/DDBJ databases">
        <authorList>
            <person name="Varghese N."/>
            <person name="Submissions S."/>
        </authorList>
    </citation>
    <scope>NUCLEOTIDE SEQUENCE [LARGE SCALE GENOMIC DNA]</scope>
    <source>
        <strain evidence="1 2">DSM 18015</strain>
    </source>
</reference>
<name>A0ABY1R6J3_9FLAO</name>
<dbReference type="EMBL" id="FXUO01000007">
    <property type="protein sequence ID" value="SMP95643.1"/>
    <property type="molecule type" value="Genomic_DNA"/>
</dbReference>
<proteinExistence type="predicted"/>
<accession>A0ABY1R6J3</accession>